<organism evidence="2 3">
    <name type="scientific">Aspergillus leporis</name>
    <dbReference type="NCBI Taxonomy" id="41062"/>
    <lineage>
        <taxon>Eukaryota</taxon>
        <taxon>Fungi</taxon>
        <taxon>Dikarya</taxon>
        <taxon>Ascomycota</taxon>
        <taxon>Pezizomycotina</taxon>
        <taxon>Eurotiomycetes</taxon>
        <taxon>Eurotiomycetidae</taxon>
        <taxon>Eurotiales</taxon>
        <taxon>Aspergillaceae</taxon>
        <taxon>Aspergillus</taxon>
        <taxon>Aspergillus subgen. Circumdati</taxon>
    </lineage>
</organism>
<dbReference type="Proteomes" id="UP000326565">
    <property type="component" value="Unassembled WGS sequence"/>
</dbReference>
<reference evidence="2 3" key="1">
    <citation type="submission" date="2019-04" db="EMBL/GenBank/DDBJ databases">
        <title>Friends and foes A comparative genomics study of 23 Aspergillus species from section Flavi.</title>
        <authorList>
            <consortium name="DOE Joint Genome Institute"/>
            <person name="Kjaerbolling I."/>
            <person name="Vesth T."/>
            <person name="Frisvad J.C."/>
            <person name="Nybo J.L."/>
            <person name="Theobald S."/>
            <person name="Kildgaard S."/>
            <person name="Isbrandt T."/>
            <person name="Kuo A."/>
            <person name="Sato A."/>
            <person name="Lyhne E.K."/>
            <person name="Kogle M.E."/>
            <person name="Wiebenga A."/>
            <person name="Kun R.S."/>
            <person name="Lubbers R.J."/>
            <person name="Makela M.R."/>
            <person name="Barry K."/>
            <person name="Chovatia M."/>
            <person name="Clum A."/>
            <person name="Daum C."/>
            <person name="Haridas S."/>
            <person name="He G."/>
            <person name="LaButti K."/>
            <person name="Lipzen A."/>
            <person name="Mondo S."/>
            <person name="Riley R."/>
            <person name="Salamov A."/>
            <person name="Simmons B.A."/>
            <person name="Magnuson J.K."/>
            <person name="Henrissat B."/>
            <person name="Mortensen U.H."/>
            <person name="Larsen T.O."/>
            <person name="Devries R.P."/>
            <person name="Grigoriev I.V."/>
            <person name="Machida M."/>
            <person name="Baker S.E."/>
            <person name="Andersen M.R."/>
        </authorList>
    </citation>
    <scope>NUCLEOTIDE SEQUENCE [LARGE SCALE GENOMIC DNA]</scope>
    <source>
        <strain evidence="2 3">CBS 151.66</strain>
    </source>
</reference>
<evidence type="ECO:0000259" key="1">
    <source>
        <dbReference type="Pfam" id="PF13649"/>
    </source>
</evidence>
<sequence length="333" mass="37073">MEMGLETMVFTPAQWTSSQCLDRVDLHAPSADFTFVKEGPLQSALKSIALDVLKASGSGFARVNIDLKAEADGVFSESLICTPLAFCPEEAFTYEDVVIKEEFPGGHMAFFDMLVASKQIRSGRDRDRNQHLAGVYDGFAPRYHAARANTGLSRMQEDLSRDYDFSGTVLDLGCGNGEFGAILHGNGVSAKISAIDVSEGMTRSPYIQDHYEKPLLIGSMDELIMSMNDFDHVVCFAAFQFLDPVHLTACLARIFMVARKSVTAIHEDLSDAYIENMKKRNGELCTNFNHVSTLEEFGVPKGWKQVLMKRFPLYDNPNLGETVYGFVVRFERL</sequence>
<gene>
    <name evidence="2" type="ORF">BDV29DRAFT_172282</name>
</gene>
<dbReference type="CDD" id="cd02440">
    <property type="entry name" value="AdoMet_MTases"/>
    <property type="match status" value="1"/>
</dbReference>
<dbReference type="Gene3D" id="3.40.50.150">
    <property type="entry name" value="Vaccinia Virus protein VP39"/>
    <property type="match status" value="1"/>
</dbReference>
<dbReference type="EMBL" id="ML732197">
    <property type="protein sequence ID" value="KAB8075227.1"/>
    <property type="molecule type" value="Genomic_DNA"/>
</dbReference>
<dbReference type="Pfam" id="PF13649">
    <property type="entry name" value="Methyltransf_25"/>
    <property type="match status" value="1"/>
</dbReference>
<evidence type="ECO:0000313" key="3">
    <source>
        <dbReference type="Proteomes" id="UP000326565"/>
    </source>
</evidence>
<protein>
    <recommendedName>
        <fullName evidence="1">Methyltransferase domain-containing protein</fullName>
    </recommendedName>
</protein>
<feature type="domain" description="Methyltransferase" evidence="1">
    <location>
        <begin position="169"/>
        <end position="259"/>
    </location>
</feature>
<dbReference type="InterPro" id="IPR041698">
    <property type="entry name" value="Methyltransf_25"/>
</dbReference>
<dbReference type="OrthoDB" id="66144at2759"/>
<accession>A0A5N5X558</accession>
<evidence type="ECO:0000313" key="2">
    <source>
        <dbReference type="EMBL" id="KAB8075227.1"/>
    </source>
</evidence>
<keyword evidence="3" id="KW-1185">Reference proteome</keyword>
<dbReference type="SUPFAM" id="SSF53335">
    <property type="entry name" value="S-adenosyl-L-methionine-dependent methyltransferases"/>
    <property type="match status" value="1"/>
</dbReference>
<name>A0A5N5X558_9EURO</name>
<dbReference type="AlphaFoldDB" id="A0A5N5X558"/>
<proteinExistence type="predicted"/>
<dbReference type="InterPro" id="IPR029063">
    <property type="entry name" value="SAM-dependent_MTases_sf"/>
</dbReference>